<sequence>MDKYKKPTFSLDMTRNSLPYSTTESIVREEKKSNHVPGYAEVSIKKGYRDQAVSRFVVFANNDQGHILK</sequence>
<gene>
    <name evidence="1" type="ORF">CVLEPA_LOCUS30394</name>
</gene>
<accession>A0ABP0GZE0</accession>
<keyword evidence="2" id="KW-1185">Reference proteome</keyword>
<evidence type="ECO:0000313" key="2">
    <source>
        <dbReference type="Proteomes" id="UP001642483"/>
    </source>
</evidence>
<name>A0ABP0GZE0_CLALP</name>
<evidence type="ECO:0000313" key="1">
    <source>
        <dbReference type="EMBL" id="CAK8697115.1"/>
    </source>
</evidence>
<dbReference type="Proteomes" id="UP001642483">
    <property type="component" value="Unassembled WGS sequence"/>
</dbReference>
<dbReference type="EMBL" id="CAWYQH010000163">
    <property type="protein sequence ID" value="CAK8697115.1"/>
    <property type="molecule type" value="Genomic_DNA"/>
</dbReference>
<organism evidence="1 2">
    <name type="scientific">Clavelina lepadiformis</name>
    <name type="common">Light-bulb sea squirt</name>
    <name type="synonym">Ascidia lepadiformis</name>
    <dbReference type="NCBI Taxonomy" id="159417"/>
    <lineage>
        <taxon>Eukaryota</taxon>
        <taxon>Metazoa</taxon>
        <taxon>Chordata</taxon>
        <taxon>Tunicata</taxon>
        <taxon>Ascidiacea</taxon>
        <taxon>Aplousobranchia</taxon>
        <taxon>Clavelinidae</taxon>
        <taxon>Clavelina</taxon>
    </lineage>
</organism>
<proteinExistence type="predicted"/>
<protein>
    <submittedName>
        <fullName evidence="1">Uncharacterized protein</fullName>
    </submittedName>
</protein>
<reference evidence="1 2" key="1">
    <citation type="submission" date="2024-02" db="EMBL/GenBank/DDBJ databases">
        <authorList>
            <person name="Daric V."/>
            <person name="Darras S."/>
        </authorList>
    </citation>
    <scope>NUCLEOTIDE SEQUENCE [LARGE SCALE GENOMIC DNA]</scope>
</reference>
<comment type="caution">
    <text evidence="1">The sequence shown here is derived from an EMBL/GenBank/DDBJ whole genome shotgun (WGS) entry which is preliminary data.</text>
</comment>